<dbReference type="InterPro" id="IPR013424">
    <property type="entry name" value="Ice-binding_C"/>
</dbReference>
<organism evidence="3 4">
    <name type="scientific">Rugamonas rubra</name>
    <dbReference type="NCBI Taxonomy" id="758825"/>
    <lineage>
        <taxon>Bacteria</taxon>
        <taxon>Pseudomonadati</taxon>
        <taxon>Pseudomonadota</taxon>
        <taxon>Betaproteobacteria</taxon>
        <taxon>Burkholderiales</taxon>
        <taxon>Oxalobacteraceae</taxon>
        <taxon>Telluria group</taxon>
        <taxon>Rugamonas</taxon>
    </lineage>
</organism>
<dbReference type="Proteomes" id="UP000199470">
    <property type="component" value="Unassembled WGS sequence"/>
</dbReference>
<dbReference type="Pfam" id="PF07589">
    <property type="entry name" value="PEP-CTERM"/>
    <property type="match status" value="1"/>
</dbReference>
<protein>
    <submittedName>
        <fullName evidence="3">PEP-CTERM protein-sorting domain-containing protein</fullName>
    </submittedName>
</protein>
<feature type="chain" id="PRO_5011659001" evidence="1">
    <location>
        <begin position="21"/>
        <end position="161"/>
    </location>
</feature>
<feature type="signal peptide" evidence="1">
    <location>
        <begin position="1"/>
        <end position="20"/>
    </location>
</feature>
<evidence type="ECO:0000313" key="4">
    <source>
        <dbReference type="Proteomes" id="UP000199470"/>
    </source>
</evidence>
<dbReference type="NCBIfam" id="NF038126">
    <property type="entry name" value="PEP_CTERM_FxDxF"/>
    <property type="match status" value="1"/>
</dbReference>
<reference evidence="3 4" key="1">
    <citation type="submission" date="2016-10" db="EMBL/GenBank/DDBJ databases">
        <authorList>
            <person name="de Groot N.N."/>
        </authorList>
    </citation>
    <scope>NUCLEOTIDE SEQUENCE [LARGE SCALE GENOMIC DNA]</scope>
    <source>
        <strain evidence="3 4">ATCC 43154</strain>
    </source>
</reference>
<gene>
    <name evidence="3" type="ORF">SAMN02982985_01785</name>
</gene>
<dbReference type="NCBIfam" id="TIGR02595">
    <property type="entry name" value="PEP_CTERM"/>
    <property type="match status" value="1"/>
</dbReference>
<dbReference type="STRING" id="758825.SAMN02982985_01785"/>
<accession>A0A1I4L293</accession>
<proteinExistence type="predicted"/>
<name>A0A1I4L293_9BURK</name>
<keyword evidence="1" id="KW-0732">Signal</keyword>
<dbReference type="AlphaFoldDB" id="A0A1I4L293"/>
<keyword evidence="4" id="KW-1185">Reference proteome</keyword>
<evidence type="ECO:0000256" key="1">
    <source>
        <dbReference type="SAM" id="SignalP"/>
    </source>
</evidence>
<dbReference type="EMBL" id="FOTW01000008">
    <property type="protein sequence ID" value="SFL85130.1"/>
    <property type="molecule type" value="Genomic_DNA"/>
</dbReference>
<evidence type="ECO:0000259" key="2">
    <source>
        <dbReference type="Pfam" id="PF07589"/>
    </source>
</evidence>
<dbReference type="OrthoDB" id="8778965at2"/>
<sequence>MKLKFIVAGLLTAISFGAFAADQTVVLDLSPAAANTFSSTVPGDGVLSGGLDVISFAGLNAGVYNIDITLSGQNLTFSDLTNLNGFVASDVINSGKFHFVGVSLTGPSPFTLNLMGTALAGAKYSGEVTISAVPEPETYGMLLGGLALMGVVARRKAKKAA</sequence>
<feature type="domain" description="Ice-binding protein C-terminal" evidence="2">
    <location>
        <begin position="132"/>
        <end position="156"/>
    </location>
</feature>
<evidence type="ECO:0000313" key="3">
    <source>
        <dbReference type="EMBL" id="SFL85130.1"/>
    </source>
</evidence>
<dbReference type="RefSeq" id="WP_093386483.1">
    <property type="nucleotide sequence ID" value="NZ_FOTW01000008.1"/>
</dbReference>